<evidence type="ECO:0000313" key="2">
    <source>
        <dbReference type="EMBL" id="KUG22546.1"/>
    </source>
</evidence>
<dbReference type="PANTHER" id="PTHR37945:SF1">
    <property type="entry name" value="EXTRACELLULAR TUNGSTATE BINDING PROTEIN"/>
    <property type="match status" value="1"/>
</dbReference>
<protein>
    <submittedName>
        <fullName evidence="2">Abc-type tungstate transport system, periplasmic binding protein</fullName>
    </submittedName>
</protein>
<name>A0A0W8FP80_9ZZZZ</name>
<dbReference type="Gene3D" id="3.40.190.10">
    <property type="entry name" value="Periplasmic binding protein-like II"/>
    <property type="match status" value="2"/>
</dbReference>
<dbReference type="AlphaFoldDB" id="A0A0W8FP80"/>
<dbReference type="PANTHER" id="PTHR37945">
    <property type="entry name" value="EXTRACELLULAR TUNGSTATE BINDING PROTEIN"/>
    <property type="match status" value="1"/>
</dbReference>
<dbReference type="SUPFAM" id="SSF53850">
    <property type="entry name" value="Periplasmic binding protein-like II"/>
    <property type="match status" value="1"/>
</dbReference>
<feature type="domain" description="PBP" evidence="1">
    <location>
        <begin position="32"/>
        <end position="251"/>
    </location>
</feature>
<reference evidence="2" key="1">
    <citation type="journal article" date="2015" name="Proc. Natl. Acad. Sci. U.S.A.">
        <title>Networks of energetic and metabolic interactions define dynamics in microbial communities.</title>
        <authorList>
            <person name="Embree M."/>
            <person name="Liu J.K."/>
            <person name="Al-Bassam M.M."/>
            <person name="Zengler K."/>
        </authorList>
    </citation>
    <scope>NUCLEOTIDE SEQUENCE</scope>
</reference>
<proteinExistence type="predicted"/>
<organism evidence="2">
    <name type="scientific">hydrocarbon metagenome</name>
    <dbReference type="NCBI Taxonomy" id="938273"/>
    <lineage>
        <taxon>unclassified sequences</taxon>
        <taxon>metagenomes</taxon>
        <taxon>ecological metagenomes</taxon>
    </lineage>
</organism>
<evidence type="ECO:0000259" key="1">
    <source>
        <dbReference type="Pfam" id="PF12849"/>
    </source>
</evidence>
<dbReference type="EMBL" id="LNQE01000957">
    <property type="protein sequence ID" value="KUG22546.1"/>
    <property type="molecule type" value="Genomic_DNA"/>
</dbReference>
<comment type="caution">
    <text evidence="2">The sequence shown here is derived from an EMBL/GenBank/DDBJ whole genome shotgun (WGS) entry which is preliminary data.</text>
</comment>
<dbReference type="InterPro" id="IPR052738">
    <property type="entry name" value="ABC-Tungstate_binding"/>
</dbReference>
<sequence>MKIFIGKLAVLLIFVWSSMALGASGDKFIFLSSTIGPIDAGIVSALEDQFEKETGIRVRHVGAGTGAALNIATKCNIDLVLVHAKSLEEKFIADGFGTERIPLMYNDFVIVGPAADPAGIKGIKTVTEALKKIMDGSALFISRGDKSGTHVAEMELWTKAGIKPAGSWYIVYEKGAEGNAPTLKYTDQKEAYTVIDRATYLSLKDKIKLAILVEGDEALLNFISLIPVNKEKCSKINTKDTKTFVKWLTSPKKGQLIIRDFGKDKYGSPLFFPNSVEWQKIQKK</sequence>
<gene>
    <name evidence="2" type="ORF">ASZ90_007665</name>
</gene>
<accession>A0A0W8FP80</accession>
<dbReference type="InterPro" id="IPR024370">
    <property type="entry name" value="PBP_domain"/>
</dbReference>
<dbReference type="Pfam" id="PF12849">
    <property type="entry name" value="PBP_like_2"/>
    <property type="match status" value="1"/>
</dbReference>